<dbReference type="EMBL" id="JAKWBI020000032">
    <property type="protein sequence ID" value="KAJ2905398.1"/>
    <property type="molecule type" value="Genomic_DNA"/>
</dbReference>
<sequence length="409" mass="45387">MFPETMSRSTGNPIPPLLEQSFLPLFFTLPILFTTLLRPGPFRTISSICLLAALWYHFLTRGWTAGPDFLFSPLFASAITIRWLVIISTGKPEEMFRRVQAGTSSSSRDGSRKQDAVQEGKCDGRGKDVTDRSARFLEKLKWSAELWSNWRGIGWNFGPGPGTSQHPRGQAKETRTPSPRANKKSHTPPSYFITKSIIYAILSTIAQKLLVTHAWCTRAPPFGEDFLSVPLSTQQGLALLQLLLSSMLMENMYRVVSIAAVSLRISAPEAWPPLFGHLALCHSSLTRASEILASALGITNRESLPSRYIRLFAGFLTSGIMHGMAAHFVPSPLGYDKWMMLQMLVFPVIITVEDLGKYLGSRSLPAGLTNGVIALGIGYLWTMFMVSSVHRFVVAYYQDVGMFKDMCPA</sequence>
<evidence type="ECO:0000313" key="3">
    <source>
        <dbReference type="EMBL" id="KAJ2905398.1"/>
    </source>
</evidence>
<evidence type="ECO:0000256" key="2">
    <source>
        <dbReference type="SAM" id="Phobius"/>
    </source>
</evidence>
<accession>A0AAD5RW01</accession>
<evidence type="ECO:0008006" key="5">
    <source>
        <dbReference type="Google" id="ProtNLM"/>
    </source>
</evidence>
<dbReference type="AlphaFoldDB" id="A0AAD5RW01"/>
<keyword evidence="2" id="KW-0472">Membrane</keyword>
<evidence type="ECO:0000313" key="4">
    <source>
        <dbReference type="Proteomes" id="UP001201980"/>
    </source>
</evidence>
<organism evidence="3 4">
    <name type="scientific">Zalerion maritima</name>
    <dbReference type="NCBI Taxonomy" id="339359"/>
    <lineage>
        <taxon>Eukaryota</taxon>
        <taxon>Fungi</taxon>
        <taxon>Dikarya</taxon>
        <taxon>Ascomycota</taxon>
        <taxon>Pezizomycotina</taxon>
        <taxon>Sordariomycetes</taxon>
        <taxon>Lulworthiomycetidae</taxon>
        <taxon>Lulworthiales</taxon>
        <taxon>Lulworthiaceae</taxon>
        <taxon>Zalerion</taxon>
    </lineage>
</organism>
<reference evidence="3" key="1">
    <citation type="submission" date="2022-07" db="EMBL/GenBank/DDBJ databases">
        <title>Draft genome sequence of Zalerion maritima ATCC 34329, a (micro)plastics degrading marine fungus.</title>
        <authorList>
            <person name="Paco A."/>
            <person name="Goncalves M.F.M."/>
            <person name="Rocha-Santos T.A.P."/>
            <person name="Alves A."/>
        </authorList>
    </citation>
    <scope>NUCLEOTIDE SEQUENCE</scope>
    <source>
        <strain evidence="3">ATCC 34329</strain>
    </source>
</reference>
<feature type="transmembrane region" description="Helical" evidence="2">
    <location>
        <begin position="69"/>
        <end position="88"/>
    </location>
</feature>
<feature type="compositionally biased region" description="Basic and acidic residues" evidence="1">
    <location>
        <begin position="109"/>
        <end position="126"/>
    </location>
</feature>
<feature type="transmembrane region" description="Helical" evidence="2">
    <location>
        <begin position="20"/>
        <end position="37"/>
    </location>
</feature>
<dbReference type="Proteomes" id="UP001201980">
    <property type="component" value="Unassembled WGS sequence"/>
</dbReference>
<feature type="transmembrane region" description="Helical" evidence="2">
    <location>
        <begin position="44"/>
        <end position="63"/>
    </location>
</feature>
<keyword evidence="2" id="KW-1133">Transmembrane helix</keyword>
<keyword evidence="2" id="KW-0812">Transmembrane</keyword>
<feature type="region of interest" description="Disordered" evidence="1">
    <location>
        <begin position="99"/>
        <end position="126"/>
    </location>
</feature>
<comment type="caution">
    <text evidence="3">The sequence shown here is derived from an EMBL/GenBank/DDBJ whole genome shotgun (WGS) entry which is preliminary data.</text>
</comment>
<feature type="region of interest" description="Disordered" evidence="1">
    <location>
        <begin position="158"/>
        <end position="187"/>
    </location>
</feature>
<evidence type="ECO:0000256" key="1">
    <source>
        <dbReference type="SAM" id="MobiDB-lite"/>
    </source>
</evidence>
<keyword evidence="4" id="KW-1185">Reference proteome</keyword>
<feature type="transmembrane region" description="Helical" evidence="2">
    <location>
        <begin position="308"/>
        <end position="329"/>
    </location>
</feature>
<gene>
    <name evidence="3" type="ORF">MKZ38_005496</name>
</gene>
<name>A0AAD5RW01_9PEZI</name>
<feature type="transmembrane region" description="Helical" evidence="2">
    <location>
        <begin position="372"/>
        <end position="393"/>
    </location>
</feature>
<proteinExistence type="predicted"/>
<protein>
    <recommendedName>
        <fullName evidence="5">Wax synthase domain-containing protein</fullName>
    </recommendedName>
</protein>